<protein>
    <submittedName>
        <fullName evidence="1">DUF1990 family protein</fullName>
    </submittedName>
</protein>
<keyword evidence="2" id="KW-1185">Reference proteome</keyword>
<reference evidence="1 2" key="1">
    <citation type="submission" date="2019-12" db="EMBL/GenBank/DDBJ databases">
        <title>Deinococcus sp. HMF7620 Genome sequencing and assembly.</title>
        <authorList>
            <person name="Kang H."/>
            <person name="Kim H."/>
            <person name="Joh K."/>
        </authorList>
    </citation>
    <scope>NUCLEOTIDE SEQUENCE [LARGE SCALE GENOMIC DNA]</scope>
    <source>
        <strain evidence="1 2">HMF7620</strain>
    </source>
</reference>
<organism evidence="1 2">
    <name type="scientific">Deinococcus arboris</name>
    <dbReference type="NCBI Taxonomy" id="2682977"/>
    <lineage>
        <taxon>Bacteria</taxon>
        <taxon>Thermotogati</taxon>
        <taxon>Deinococcota</taxon>
        <taxon>Deinococci</taxon>
        <taxon>Deinococcales</taxon>
        <taxon>Deinococcaceae</taxon>
        <taxon>Deinococcus</taxon>
    </lineage>
</organism>
<evidence type="ECO:0000313" key="2">
    <source>
        <dbReference type="Proteomes" id="UP000483286"/>
    </source>
</evidence>
<gene>
    <name evidence="1" type="ORF">GO986_00140</name>
</gene>
<dbReference type="RefSeq" id="WP_157457209.1">
    <property type="nucleotide sequence ID" value="NZ_WQLB01000001.1"/>
</dbReference>
<name>A0A7C9M602_9DEIO</name>
<evidence type="ECO:0000313" key="1">
    <source>
        <dbReference type="EMBL" id="MVN85179.1"/>
    </source>
</evidence>
<sequence>MIRGWWLAPLLWGAFRTKVLRFPTAGWTPTDERDGVGPLTRRDYWIDLAAPQRSGPEVLQLMLQQLPSLTPPALGWFRRVRRTEGPTGVGDQFKILMLGSRRARVEVAFLAPDHFRLRTLKQHSESGWTEFRCSALSTGGYRLSILSQVRASSWLDRLGYLLGIGILQRLTWEAALRRGLQLSGGRKVGHGTTTSERP</sequence>
<dbReference type="EMBL" id="WQLB01000001">
    <property type="protein sequence ID" value="MVN85179.1"/>
    <property type="molecule type" value="Genomic_DNA"/>
</dbReference>
<dbReference type="AlphaFoldDB" id="A0A7C9M602"/>
<proteinExistence type="predicted"/>
<dbReference type="Proteomes" id="UP000483286">
    <property type="component" value="Unassembled WGS sequence"/>
</dbReference>
<accession>A0A7C9M602</accession>
<comment type="caution">
    <text evidence="1">The sequence shown here is derived from an EMBL/GenBank/DDBJ whole genome shotgun (WGS) entry which is preliminary data.</text>
</comment>